<keyword evidence="3" id="KW-1185">Reference proteome</keyword>
<evidence type="ECO:0000256" key="1">
    <source>
        <dbReference type="SAM" id="SignalP"/>
    </source>
</evidence>
<protein>
    <recommendedName>
        <fullName evidence="4">Intein N-terminal splicing region</fullName>
    </recommendedName>
</protein>
<dbReference type="EMBL" id="FQYV01000027">
    <property type="protein sequence ID" value="SHJ82207.1"/>
    <property type="molecule type" value="Genomic_DNA"/>
</dbReference>
<feature type="signal peptide" evidence="1">
    <location>
        <begin position="1"/>
        <end position="18"/>
    </location>
</feature>
<proteinExistence type="predicted"/>
<name>A0A1M6MFK1_9FLAO</name>
<dbReference type="Proteomes" id="UP000184172">
    <property type="component" value="Unassembled WGS sequence"/>
</dbReference>
<dbReference type="OrthoDB" id="1120661at2"/>
<organism evidence="2 3">
    <name type="scientific">Aequorivita viscosa</name>
    <dbReference type="NCBI Taxonomy" id="797419"/>
    <lineage>
        <taxon>Bacteria</taxon>
        <taxon>Pseudomonadati</taxon>
        <taxon>Bacteroidota</taxon>
        <taxon>Flavobacteriia</taxon>
        <taxon>Flavobacteriales</taxon>
        <taxon>Flavobacteriaceae</taxon>
        <taxon>Aequorivita</taxon>
    </lineage>
</organism>
<feature type="chain" id="PRO_5009919512" description="Intein N-terminal splicing region" evidence="1">
    <location>
        <begin position="19"/>
        <end position="182"/>
    </location>
</feature>
<reference evidence="3" key="1">
    <citation type="submission" date="2016-11" db="EMBL/GenBank/DDBJ databases">
        <authorList>
            <person name="Varghese N."/>
            <person name="Submissions S."/>
        </authorList>
    </citation>
    <scope>NUCLEOTIDE SEQUENCE [LARGE SCALE GENOMIC DNA]</scope>
    <source>
        <strain evidence="3">DSM 26349</strain>
    </source>
</reference>
<accession>A0A1M6MFK1</accession>
<dbReference type="AlphaFoldDB" id="A0A1M6MFK1"/>
<evidence type="ECO:0008006" key="4">
    <source>
        <dbReference type="Google" id="ProtNLM"/>
    </source>
</evidence>
<gene>
    <name evidence="2" type="ORF">SAMN04487908_1277</name>
</gene>
<keyword evidence="1" id="KW-0732">Signal</keyword>
<evidence type="ECO:0000313" key="3">
    <source>
        <dbReference type="Proteomes" id="UP000184172"/>
    </source>
</evidence>
<dbReference type="RefSeq" id="WP_073220914.1">
    <property type="nucleotide sequence ID" value="NZ_FNNS01000025.1"/>
</dbReference>
<sequence>MKKTLTLLILFIYTFSFAQDVKEEDQKVQTKMEQFVSQTGVIIKFTDTKLSNLKAGYIVAETRIRKLNSGDDVKYFYQIEKPGKYGSSTASVEYSDLLEVIKAFNSLKSEVDSDVSNNPDYLENKFITEDGFQLGYYVSKGKVKWYIKLEKYGSDKTLFIKDLESIDSSFAEAKSKIEELKG</sequence>
<evidence type="ECO:0000313" key="2">
    <source>
        <dbReference type="EMBL" id="SHJ82207.1"/>
    </source>
</evidence>